<evidence type="ECO:0000313" key="8">
    <source>
        <dbReference type="EMBL" id="MTD94892.1"/>
    </source>
</evidence>
<dbReference type="Pfam" id="PF00413">
    <property type="entry name" value="Peptidase_M10"/>
    <property type="match status" value="1"/>
</dbReference>
<dbReference type="InterPro" id="IPR006026">
    <property type="entry name" value="Peptidase_Metallo"/>
</dbReference>
<dbReference type="EMBL" id="WMBQ01000001">
    <property type="protein sequence ID" value="MTD94892.1"/>
    <property type="molecule type" value="Genomic_DNA"/>
</dbReference>
<feature type="compositionally biased region" description="Polar residues" evidence="6">
    <location>
        <begin position="263"/>
        <end position="274"/>
    </location>
</feature>
<comment type="caution">
    <text evidence="8">The sequence shown here is derived from an EMBL/GenBank/DDBJ whole genome shotgun (WGS) entry which is preliminary data.</text>
</comment>
<gene>
    <name evidence="8" type="ORF">GIW81_11170</name>
</gene>
<feature type="region of interest" description="Disordered" evidence="6">
    <location>
        <begin position="236"/>
        <end position="274"/>
    </location>
</feature>
<keyword evidence="5 8" id="KW-0482">Metalloprotease</keyword>
<evidence type="ECO:0000256" key="3">
    <source>
        <dbReference type="ARBA" id="ARBA00022801"/>
    </source>
</evidence>
<name>A0A6I3KMA6_9HYPH</name>
<evidence type="ECO:0000256" key="5">
    <source>
        <dbReference type="ARBA" id="ARBA00023049"/>
    </source>
</evidence>
<evidence type="ECO:0000256" key="2">
    <source>
        <dbReference type="ARBA" id="ARBA00022723"/>
    </source>
</evidence>
<dbReference type="SMART" id="SM00235">
    <property type="entry name" value="ZnMc"/>
    <property type="match status" value="1"/>
</dbReference>
<reference evidence="8 9" key="1">
    <citation type="submission" date="2019-11" db="EMBL/GenBank/DDBJ databases">
        <title>Identification of a novel strain.</title>
        <authorList>
            <person name="Xu Q."/>
            <person name="Wang G."/>
        </authorList>
    </citation>
    <scope>NUCLEOTIDE SEQUENCE [LARGE SCALE GENOMIC DNA]</scope>
    <source>
        <strain evidence="9">xq</strain>
    </source>
</reference>
<dbReference type="SUPFAM" id="SSF55486">
    <property type="entry name" value="Metalloproteases ('zincins'), catalytic domain"/>
    <property type="match status" value="1"/>
</dbReference>
<dbReference type="GO" id="GO:0030574">
    <property type="term" value="P:collagen catabolic process"/>
    <property type="evidence" value="ECO:0007669"/>
    <property type="project" value="TreeGrafter"/>
</dbReference>
<dbReference type="GO" id="GO:0030198">
    <property type="term" value="P:extracellular matrix organization"/>
    <property type="evidence" value="ECO:0007669"/>
    <property type="project" value="TreeGrafter"/>
</dbReference>
<evidence type="ECO:0000256" key="6">
    <source>
        <dbReference type="SAM" id="MobiDB-lite"/>
    </source>
</evidence>
<organism evidence="8 9">
    <name type="scientific">Hyphomicrobium album</name>
    <dbReference type="NCBI Taxonomy" id="2665159"/>
    <lineage>
        <taxon>Bacteria</taxon>
        <taxon>Pseudomonadati</taxon>
        <taxon>Pseudomonadota</taxon>
        <taxon>Alphaproteobacteria</taxon>
        <taxon>Hyphomicrobiales</taxon>
        <taxon>Hyphomicrobiaceae</taxon>
        <taxon>Hyphomicrobium</taxon>
    </lineage>
</organism>
<proteinExistence type="predicted"/>
<evidence type="ECO:0000313" key="9">
    <source>
        <dbReference type="Proteomes" id="UP000440694"/>
    </source>
</evidence>
<dbReference type="PANTHER" id="PTHR10201">
    <property type="entry name" value="MATRIX METALLOPROTEINASE"/>
    <property type="match status" value="1"/>
</dbReference>
<dbReference type="GO" id="GO:0008270">
    <property type="term" value="F:zinc ion binding"/>
    <property type="evidence" value="ECO:0007669"/>
    <property type="project" value="InterPro"/>
</dbReference>
<evidence type="ECO:0000259" key="7">
    <source>
        <dbReference type="SMART" id="SM00235"/>
    </source>
</evidence>
<feature type="domain" description="Peptidase metallopeptidase" evidence="7">
    <location>
        <begin position="48"/>
        <end position="228"/>
    </location>
</feature>
<dbReference type="PRINTS" id="PR00138">
    <property type="entry name" value="MATRIXIN"/>
</dbReference>
<keyword evidence="4" id="KW-0862">Zinc</keyword>
<evidence type="ECO:0000256" key="4">
    <source>
        <dbReference type="ARBA" id="ARBA00022833"/>
    </source>
</evidence>
<dbReference type="InterPro" id="IPR001818">
    <property type="entry name" value="Pept_M10_metallopeptidase"/>
</dbReference>
<dbReference type="GO" id="GO:0031012">
    <property type="term" value="C:extracellular matrix"/>
    <property type="evidence" value="ECO:0007669"/>
    <property type="project" value="InterPro"/>
</dbReference>
<dbReference type="InterPro" id="IPR024079">
    <property type="entry name" value="MetalloPept_cat_dom_sf"/>
</dbReference>
<dbReference type="Proteomes" id="UP000440694">
    <property type="component" value="Unassembled WGS sequence"/>
</dbReference>
<dbReference type="GO" id="GO:0006508">
    <property type="term" value="P:proteolysis"/>
    <property type="evidence" value="ECO:0007669"/>
    <property type="project" value="UniProtKB-KW"/>
</dbReference>
<dbReference type="InterPro" id="IPR021190">
    <property type="entry name" value="Pept_M10A"/>
</dbReference>
<accession>A0A6I3KMA6</accession>
<keyword evidence="1 8" id="KW-0645">Protease</keyword>
<dbReference type="PANTHER" id="PTHR10201:SF323">
    <property type="entry name" value="MATRIX METALLOPROTEINASE-21"/>
    <property type="match status" value="1"/>
</dbReference>
<evidence type="ECO:0000256" key="1">
    <source>
        <dbReference type="ARBA" id="ARBA00022670"/>
    </source>
</evidence>
<dbReference type="Gene3D" id="3.40.390.10">
    <property type="entry name" value="Collagenase (Catalytic Domain)"/>
    <property type="match status" value="1"/>
</dbReference>
<keyword evidence="2" id="KW-0479">Metal-binding</keyword>
<sequence>MGGDLRAARFAGLATGLALLGSGLAHAESKNFLGFRLLDLENQTVKWRTPTFGKSAVVTYAFATGPVTTPKARNCASMLPPAEAYGPSQITPRQFRREVAAAFRMWERVAGISFRETDDPSSAGIVIGAQAVPVGRAFTNVELKPGSGDKKVIGRSLICLNPKQPWKIGFDGRLGVYDLRYTIAHEIGHAVGLDHPSAAGQLMSYRYDEKQTGLQPGDVQGAVLLYGARPGARFTTATSRAAPGGDDAARGESGWPFGIGVNKTPSSPKAVQPR</sequence>
<keyword evidence="3" id="KW-0378">Hydrolase</keyword>
<protein>
    <submittedName>
        <fullName evidence="8">Matrixin family metalloprotease</fullName>
    </submittedName>
</protein>
<keyword evidence="9" id="KW-1185">Reference proteome</keyword>
<dbReference type="AlphaFoldDB" id="A0A6I3KMA6"/>
<dbReference type="GO" id="GO:0004222">
    <property type="term" value="F:metalloendopeptidase activity"/>
    <property type="evidence" value="ECO:0007669"/>
    <property type="project" value="InterPro"/>
</dbReference>